<dbReference type="Proteomes" id="UP001596145">
    <property type="component" value="Unassembled WGS sequence"/>
</dbReference>
<accession>A0ABD5QMR2</accession>
<gene>
    <name evidence="1" type="ORF">ACFPJA_01880</name>
</gene>
<name>A0ABD5QMR2_9EURY</name>
<evidence type="ECO:0000313" key="2">
    <source>
        <dbReference type="Proteomes" id="UP001596145"/>
    </source>
</evidence>
<keyword evidence="2" id="KW-1185">Reference proteome</keyword>
<sequence length="81" mass="9318">MDVDDILNRYNLTKDYARRYIDAIVHLNQSQAAEEAGISRETARKYKNAIHEMTDTERAALISSLAHETLLERIETGDRPE</sequence>
<comment type="caution">
    <text evidence="1">The sequence shown here is derived from an EMBL/GenBank/DDBJ whole genome shotgun (WGS) entry which is preliminary data.</text>
</comment>
<dbReference type="EMBL" id="JBHSKV010000001">
    <property type="protein sequence ID" value="MFC5133478.1"/>
    <property type="molecule type" value="Genomic_DNA"/>
</dbReference>
<dbReference type="AlphaFoldDB" id="A0ABD5QMR2"/>
<organism evidence="1 2">
    <name type="scientific">Halorubrum glutamatedens</name>
    <dbReference type="NCBI Taxonomy" id="2707018"/>
    <lineage>
        <taxon>Archaea</taxon>
        <taxon>Methanobacteriati</taxon>
        <taxon>Methanobacteriota</taxon>
        <taxon>Stenosarchaea group</taxon>
        <taxon>Halobacteria</taxon>
        <taxon>Halobacteriales</taxon>
        <taxon>Haloferacaceae</taxon>
        <taxon>Halorubrum</taxon>
    </lineage>
</organism>
<reference evidence="1 2" key="1">
    <citation type="journal article" date="2019" name="Int. J. Syst. Evol. Microbiol.">
        <title>The Global Catalogue of Microorganisms (GCM) 10K type strain sequencing project: providing services to taxonomists for standard genome sequencing and annotation.</title>
        <authorList>
            <consortium name="The Broad Institute Genomics Platform"/>
            <consortium name="The Broad Institute Genome Sequencing Center for Infectious Disease"/>
            <person name="Wu L."/>
            <person name="Ma J."/>
        </authorList>
    </citation>
    <scope>NUCLEOTIDE SEQUENCE [LARGE SCALE GENOMIC DNA]</scope>
    <source>
        <strain evidence="1 2">CGMCC 1.16026</strain>
    </source>
</reference>
<dbReference type="RefSeq" id="WP_122103865.1">
    <property type="nucleotide sequence ID" value="NZ_JBHSKV010000001.1"/>
</dbReference>
<proteinExistence type="predicted"/>
<protein>
    <submittedName>
        <fullName evidence="1">Uncharacterized protein</fullName>
    </submittedName>
</protein>
<evidence type="ECO:0000313" key="1">
    <source>
        <dbReference type="EMBL" id="MFC5133478.1"/>
    </source>
</evidence>